<feature type="compositionally biased region" description="Acidic residues" evidence="11">
    <location>
        <begin position="2356"/>
        <end position="2365"/>
    </location>
</feature>
<evidence type="ECO:0000256" key="4">
    <source>
        <dbReference type="ARBA" id="ARBA00022679"/>
    </source>
</evidence>
<evidence type="ECO:0000259" key="13">
    <source>
        <dbReference type="Pfam" id="PF04997"/>
    </source>
</evidence>
<dbReference type="Pfam" id="PF04983">
    <property type="entry name" value="RNA_pol_Rpb1_3"/>
    <property type="match status" value="1"/>
</dbReference>
<dbReference type="InterPro" id="IPR007080">
    <property type="entry name" value="RNA_pol_Rpb1_1"/>
</dbReference>
<evidence type="ECO:0000256" key="5">
    <source>
        <dbReference type="ARBA" id="ARBA00022695"/>
    </source>
</evidence>
<feature type="compositionally biased region" description="Polar residues" evidence="11">
    <location>
        <begin position="2736"/>
        <end position="2784"/>
    </location>
</feature>
<dbReference type="Gene3D" id="1.10.274.100">
    <property type="entry name" value="RNA polymerase Rpb1, domain 3"/>
    <property type="match status" value="1"/>
</dbReference>
<dbReference type="PROSITE" id="PS50082">
    <property type="entry name" value="WD_REPEATS_2"/>
    <property type="match status" value="5"/>
</dbReference>
<dbReference type="EMBL" id="SDRB02010693">
    <property type="protein sequence ID" value="THG04871.1"/>
    <property type="molecule type" value="Genomic_DNA"/>
</dbReference>
<proteinExistence type="predicted"/>
<feature type="compositionally biased region" description="Pro residues" evidence="11">
    <location>
        <begin position="38"/>
        <end position="52"/>
    </location>
</feature>
<evidence type="ECO:0000259" key="12">
    <source>
        <dbReference type="Pfam" id="PF04983"/>
    </source>
</evidence>
<dbReference type="InterPro" id="IPR007081">
    <property type="entry name" value="RNA_pol_Rpb1_5"/>
</dbReference>
<dbReference type="GO" id="GO:0003677">
    <property type="term" value="F:DNA binding"/>
    <property type="evidence" value="ECO:0007669"/>
    <property type="project" value="InterPro"/>
</dbReference>
<evidence type="ECO:0000256" key="9">
    <source>
        <dbReference type="ARBA" id="ARBA00048552"/>
    </source>
</evidence>
<dbReference type="CDD" id="cd00200">
    <property type="entry name" value="WD40"/>
    <property type="match status" value="1"/>
</dbReference>
<feature type="compositionally biased region" description="Pro residues" evidence="11">
    <location>
        <begin position="955"/>
        <end position="965"/>
    </location>
</feature>
<dbReference type="PROSITE" id="PS50294">
    <property type="entry name" value="WD_REPEATS_REGION"/>
    <property type="match status" value="2"/>
</dbReference>
<dbReference type="GO" id="GO:0000428">
    <property type="term" value="C:DNA-directed RNA polymerase complex"/>
    <property type="evidence" value="ECO:0007669"/>
    <property type="project" value="UniProtKB-KW"/>
</dbReference>
<dbReference type="Gene3D" id="3.10.450.40">
    <property type="match status" value="1"/>
</dbReference>
<accession>A0A4S4DPA2</accession>
<dbReference type="PANTHER" id="PTHR19376:SF51">
    <property type="entry name" value="DNA-DIRECTED RNA POLYMERASE V SUBUNIT 1"/>
    <property type="match status" value="1"/>
</dbReference>
<gene>
    <name evidence="15" type="ORF">TEA_010112</name>
</gene>
<evidence type="ECO:0000256" key="2">
    <source>
        <dbReference type="ARBA" id="ARBA00022478"/>
    </source>
</evidence>
<keyword evidence="8" id="KW-0804">Transcription</keyword>
<feature type="region of interest" description="Disordered" evidence="11">
    <location>
        <begin position="2352"/>
        <end position="2803"/>
    </location>
</feature>
<dbReference type="InterPro" id="IPR015943">
    <property type="entry name" value="WD40/YVTN_repeat-like_dom_sf"/>
</dbReference>
<evidence type="ECO:0000256" key="8">
    <source>
        <dbReference type="ARBA" id="ARBA00023163"/>
    </source>
</evidence>
<dbReference type="STRING" id="542762.A0A4S4DPA2"/>
<keyword evidence="3 10" id="KW-0853">WD repeat</keyword>
<dbReference type="InterPro" id="IPR036322">
    <property type="entry name" value="WD40_repeat_dom_sf"/>
</dbReference>
<feature type="compositionally biased region" description="Basic and acidic residues" evidence="11">
    <location>
        <begin position="2675"/>
        <end position="2689"/>
    </location>
</feature>
<feature type="compositionally biased region" description="Polar residues" evidence="11">
    <location>
        <begin position="2504"/>
        <end position="2534"/>
    </location>
</feature>
<dbReference type="InterPro" id="IPR007066">
    <property type="entry name" value="RNA_pol_Rpb1_3"/>
</dbReference>
<feature type="compositionally biased region" description="Basic and acidic residues" evidence="11">
    <location>
        <begin position="2632"/>
        <end position="2648"/>
    </location>
</feature>
<dbReference type="Gene3D" id="2.130.10.10">
    <property type="entry name" value="YVTN repeat-like/Quinoprotein amine dehydrogenase"/>
    <property type="match status" value="3"/>
</dbReference>
<keyword evidence="6" id="KW-0677">Repeat</keyword>
<evidence type="ECO:0000313" key="16">
    <source>
        <dbReference type="Proteomes" id="UP000306102"/>
    </source>
</evidence>
<feature type="domain" description="RNA polymerase Rpb1" evidence="13">
    <location>
        <begin position="1238"/>
        <end position="1474"/>
    </location>
</feature>
<comment type="caution">
    <text evidence="15">The sequence shown here is derived from an EMBL/GenBank/DDBJ whole genome shotgun (WGS) entry which is preliminary data.</text>
</comment>
<evidence type="ECO:0000256" key="1">
    <source>
        <dbReference type="ARBA" id="ARBA00012418"/>
    </source>
</evidence>
<feature type="compositionally biased region" description="Polar residues" evidence="11">
    <location>
        <begin position="2575"/>
        <end position="2585"/>
    </location>
</feature>
<feature type="compositionally biased region" description="Basic and acidic residues" evidence="11">
    <location>
        <begin position="2968"/>
        <end position="2977"/>
    </location>
</feature>
<dbReference type="Proteomes" id="UP000306102">
    <property type="component" value="Unassembled WGS sequence"/>
</dbReference>
<feature type="domain" description="RNA polymerase Rpb1" evidence="12">
    <location>
        <begin position="1545"/>
        <end position="1674"/>
    </location>
</feature>
<keyword evidence="5" id="KW-0548">Nucleotidyltransferase</keyword>
<keyword evidence="4" id="KW-0808">Transferase</keyword>
<dbReference type="InterPro" id="IPR001680">
    <property type="entry name" value="WD40_rpt"/>
</dbReference>
<feature type="compositionally biased region" description="Low complexity" evidence="11">
    <location>
        <begin position="651"/>
        <end position="661"/>
    </location>
</feature>
<feature type="repeat" description="WD" evidence="10">
    <location>
        <begin position="138"/>
        <end position="170"/>
    </location>
</feature>
<feature type="compositionally biased region" description="Pro residues" evidence="11">
    <location>
        <begin position="616"/>
        <end position="627"/>
    </location>
</feature>
<feature type="compositionally biased region" description="Pro residues" evidence="11">
    <location>
        <begin position="775"/>
        <end position="788"/>
    </location>
</feature>
<feature type="compositionally biased region" description="Low complexity" evidence="11">
    <location>
        <begin position="1"/>
        <end position="13"/>
    </location>
</feature>
<feature type="compositionally biased region" description="Pro residues" evidence="11">
    <location>
        <begin position="931"/>
        <end position="942"/>
    </location>
</feature>
<evidence type="ECO:0000256" key="10">
    <source>
        <dbReference type="PROSITE-ProRule" id="PRU00221"/>
    </source>
</evidence>
<dbReference type="PROSITE" id="PS00678">
    <property type="entry name" value="WD_REPEATS_1"/>
    <property type="match status" value="1"/>
</dbReference>
<dbReference type="SUPFAM" id="SSF64484">
    <property type="entry name" value="beta and beta-prime subunits of DNA dependent RNA-polymerase"/>
    <property type="match status" value="1"/>
</dbReference>
<feature type="compositionally biased region" description="Low complexity" evidence="11">
    <location>
        <begin position="593"/>
        <end position="615"/>
    </location>
</feature>
<evidence type="ECO:0000313" key="15">
    <source>
        <dbReference type="EMBL" id="THG04871.1"/>
    </source>
</evidence>
<reference evidence="15 16" key="1">
    <citation type="journal article" date="2018" name="Proc. Natl. Acad. Sci. U.S.A.">
        <title>Draft genome sequence of Camellia sinensis var. sinensis provides insights into the evolution of the tea genome and tea quality.</title>
        <authorList>
            <person name="Wei C."/>
            <person name="Yang H."/>
            <person name="Wang S."/>
            <person name="Zhao J."/>
            <person name="Liu C."/>
            <person name="Gao L."/>
            <person name="Xia E."/>
            <person name="Lu Y."/>
            <person name="Tai Y."/>
            <person name="She G."/>
            <person name="Sun J."/>
            <person name="Cao H."/>
            <person name="Tong W."/>
            <person name="Gao Q."/>
            <person name="Li Y."/>
            <person name="Deng W."/>
            <person name="Jiang X."/>
            <person name="Wang W."/>
            <person name="Chen Q."/>
            <person name="Zhang S."/>
            <person name="Li H."/>
            <person name="Wu J."/>
            <person name="Wang P."/>
            <person name="Li P."/>
            <person name="Shi C."/>
            <person name="Zheng F."/>
            <person name="Jian J."/>
            <person name="Huang B."/>
            <person name="Shan D."/>
            <person name="Shi M."/>
            <person name="Fang C."/>
            <person name="Yue Y."/>
            <person name="Li F."/>
            <person name="Li D."/>
            <person name="Wei S."/>
            <person name="Han B."/>
            <person name="Jiang C."/>
            <person name="Yin Y."/>
            <person name="Xia T."/>
            <person name="Zhang Z."/>
            <person name="Bennetzen J.L."/>
            <person name="Zhao S."/>
            <person name="Wan X."/>
        </authorList>
    </citation>
    <scope>NUCLEOTIDE SEQUENCE [LARGE SCALE GENOMIC DNA]</scope>
    <source>
        <strain evidence="16">cv. Shuchazao</strain>
        <tissue evidence="15">Leaf</tissue>
    </source>
</reference>
<dbReference type="Pfam" id="PF08571">
    <property type="entry name" value="Yos1"/>
    <property type="match status" value="1"/>
</dbReference>
<feature type="compositionally biased region" description="Polar residues" evidence="11">
    <location>
        <begin position="2708"/>
        <end position="2724"/>
    </location>
</feature>
<feature type="region of interest" description="Disordered" evidence="11">
    <location>
        <begin position="1"/>
        <end position="85"/>
    </location>
</feature>
<feature type="compositionally biased region" description="Basic and acidic residues" evidence="11">
    <location>
        <begin position="2562"/>
        <end position="2574"/>
    </location>
</feature>
<comment type="catalytic activity">
    <reaction evidence="9">
        <text>RNA(n) + a ribonucleoside 5'-triphosphate = RNA(n+1) + diphosphate</text>
        <dbReference type="Rhea" id="RHEA:21248"/>
        <dbReference type="Rhea" id="RHEA-COMP:14527"/>
        <dbReference type="Rhea" id="RHEA-COMP:17342"/>
        <dbReference type="ChEBI" id="CHEBI:33019"/>
        <dbReference type="ChEBI" id="CHEBI:61557"/>
        <dbReference type="ChEBI" id="CHEBI:140395"/>
        <dbReference type="EC" id="2.7.7.6"/>
    </reaction>
</comment>
<keyword evidence="7" id="KW-0862">Zinc</keyword>
<feature type="repeat" description="WD" evidence="10">
    <location>
        <begin position="261"/>
        <end position="302"/>
    </location>
</feature>
<feature type="compositionally biased region" description="Low complexity" evidence="11">
    <location>
        <begin position="908"/>
        <end position="930"/>
    </location>
</feature>
<feature type="compositionally biased region" description="Basic and acidic residues" evidence="11">
    <location>
        <begin position="2588"/>
        <end position="2600"/>
    </location>
</feature>
<dbReference type="Pfam" id="PF04998">
    <property type="entry name" value="RNA_pol_Rpb1_5"/>
    <property type="match status" value="1"/>
</dbReference>
<dbReference type="InterPro" id="IPR042102">
    <property type="entry name" value="RNA_pol_Rpb1_3_sf"/>
</dbReference>
<dbReference type="PANTHER" id="PTHR19376">
    <property type="entry name" value="DNA-DIRECTED RNA POLYMERASE"/>
    <property type="match status" value="1"/>
</dbReference>
<sequence length="3004" mass="330221">MMYGDPQQQQQQQPPHPQHPQPPPQQYQHHPQVGEFPRGPPQQQQPPPPPMMRQPSASSTNMGGAPPEYHHHPLAPPPHRPYDVHGDSFAAKRIRKVGQRRAVDYSSTVVRYMQMLPTVAFSDNPSTSFAAKFVHTSLNKNRCSINRVLWTPTGRRLITGSQSGEFTLWNGQSFNFEMILQAHDQAIRSMVWSYNENWMVTGDDGGALKYWQNNMNNVKANKFAHKESVRDLRTDLKFCSCSDDTTVKVWDFARCQEERSLSGHGWDVKSVDWHPTKSLLVSGGKDNLVKLWDAKAGKELSSFHGHKNTVLCVKWNQNGNWVLTASKDQIIKSAYTLHFQLYDIRAMKELESFRGHRKDVTVELHWIITHDWIIVEAPLAFDKADLESAVTDASPLDIDGLPWRILNFLAFILNLAGHFNSYARIGVDAEEQYLLNIVDANVGEVYNHETPQLEIPNAHDNSVWDLAWHPIGYILCSGSNDHTTKFWCRNRPGDSARDKFNVGHSQGYGEQNPTLAGSMPGNFPGPEHPTTPGPFASGLTRNEGNIPGVGVAMPLMDTSVQGEQKLPPVVSMPLGAPPLPLGPHPSLLAANQQQAYHQNAQQIQHHQPHPQQMPSMPMPPPNLPQLQPPSRLLLPHPHLPRPPPQLPPLGMPSSIPSSMAGSMPMPSMPTSLPMPMPGQMVMPGMNPMVPQMQQGHFMGINPMHSQSAPSVGGIPNGLQGPSNAGGAQMYSPAGAFNRPQGGPVPPMPGLNPYQPGNPNASGMGTMPSNFAIPSGMPPPLPPGPPPHGQTPHGSNDHTTKFWCRNRPGDSARDKFNVGHSQGYGEQNPTLAGSMPGNFPGPEHPTTPGPFASGLTRNEGNIPGVGVAMPLMDTSVQGEQKLPPVVSMPLGAPPLPLGPHPSLLAANQQQAYHQNAQQIQHHQPHPQQMPSMPMPPPNLPQLQPPSRLLLPHPHLPRPPPQLPPLGMPSSIPSSMAGSMPMPSMPTSLPMPMPGQMVMPGMNPMVPQMQQGHFMGINPMHSQSAPSVGGIPNGLQGPSNAGGAQMYSPAGAFNRPQGGPVPPMPGLNPYQPGNPNASGMGTMPSNFAIPSVMIELNLPTVDEPLTGSFFLFLEQFHFRIVALPTENCASSYLRHLEMGFWTLLEGFLLLANALAILNEERFLGPRGWSFSDFSGGKTKSFKGQLIVFVYDRHAVKEMEESPSSTVWGGKITGIKFGLATCQEICTSSNSDFPISHASQLSNPFLGLPLESGKCESCGAAEPGTCEGHFGYIELPIPVYHPSHVSELKRLLSLVCFKCLKLRSGKVKNIGILERALTSCCEEAAQISIHEAKTDDGACYLELKLPSKSRYRDGCWNFLERYGYRYGDNYCRPLLASEVMIILKKLPSETKKKLAGKGYFPQDGYILQYLPVPPNCLSVPDVSDGITVMSSDLSITMLKKILKQVEIIKSSRSGTPNFESHEVEANDLQAAVAQYLQVRGTAKIAVCFSSPSSSLIFCPGFLVFSSGLLLSFKDVPNYLQPLAALMAQEFIELTDQRSSSEASWLATDSLLSLKILFKNYFLDRAAAQQLAMFVSNSLPQPALLKTYTSGPHWTALQILQTALPRCFDCSGERHLVCKSEILSIDFSRDVMQSIINDIVSSICFEKGPDEVLKFFNSLQPLLMENLFSEGFSVGLEDFSISRVVLENIQNGIQDISPLLYQLRLTYNELVELQLENHLRLLKVPVANFILKSSQMGNVIDSRSESAISKVVQQIGFLGLQLSDRGKFYSRSLVGEMASLFQNKHPFRAKYPSEEYGLVTNCLFHGLDPYQEMVHSISAREVIVRSSRGLTEPGTLFKNLMAILRDVVICYDDTVRNVCSNSVIQFDYGVKPGSKSAFAAGEPVGVLAATAMSNPAYKAVLDSSPSSNNSWEMMKEILLCAVNFKNVLSDRRVILYLNDCDCGRKYCRENAAYLVKNQLKKVSLKDIAVEFLIEYALSFSLHMFNGQQTMHGSSEFDANLLGHIHLNKELFQDLNISVQEVCEKCQETIDRVRKKKKKVGYLFKRMKLSASEGCSFGHVCDIDTPCLTFFCQDANDLHLEKTSKILADIICPVLLETIIKGDPRVCMANIIWISPDTTTWIRNPSKSQKGELALEVVLEKEAVKQSGDAWRTVLDSCLPVIHLIDTNRSIPHAIKQVQELLGISCAFEQAVQRLSTSVSMVAKGVLKEHLILLASSMTCAGNLIGFNSGGIKALSRSLNVQIPFTEATLFTPRKCFERAAEKCHVDSLSSIVASCSWGKQVAVGTGSRFDVLWDTREVGMNQQDGIDVYNFLHLVRSSSKEAETNSACLGAEIDYIELDSEMVDWDLSPEHSSCKPVFEDSSDFPDDLDNNQVVDGGWPSESKWEKVSSENTKSSGKEWDVGKRDNWGSGPTVSKPTGWSNWGAETVQSEDVEQVTQSKTSVAWGSSSTEESKGHENESPANIWSSNKNNESNGSKVWAVEKKQNLGEDTMSKANGWGSSRGGWGGNAVQTNDVPSSTAQKTETQSKASLTWGSSNSDALGKEFQSPSGKKKESPFNSWKSSQIDDSGKGWGVERETSSKPSGWSTWGTNKVEIDEVPKIKAQETEWAAPSKTSLDWGSPSGKQKESPFNSWKSSQNDDRHDVKEWGVEKKQNLGAEKTISKASGWSSQNDDCSSGKEWVLDKKQNLGAEKEASGWSGWGANTAQTEDKLSTRPQEAEQLSQSKTSVAWGSGDEGPGTVELQSQTGQQKESAGNVWSPSQNGTNEQSNQSTSINGWDSANSGGTNASEKVQWGQARRFPAKREQNTGEWRNKASANFTATRQRLDMFTSEEQDILLDVEPIMQSIRRIMHQTGYNDGDPLSAEDQSYVLDNVFGHHPDKAAKMGAGIDYVMVCKHSSFQESRCFYIVSTDGNKVDFSYRKCLENFIKGKYPDKAEAFNGKYFKKPQPRPASGSGPGWKRERSVAPEEASGSENRHRERSVAPEEASGSENRDVERSVAAEAAGSENKQ</sequence>
<feature type="compositionally biased region" description="Polar residues" evidence="11">
    <location>
        <begin position="2551"/>
        <end position="2561"/>
    </location>
</feature>
<feature type="region of interest" description="Disordered" evidence="11">
    <location>
        <begin position="1037"/>
        <end position="1077"/>
    </location>
</feature>
<evidence type="ECO:0000256" key="6">
    <source>
        <dbReference type="ARBA" id="ARBA00022737"/>
    </source>
</evidence>
<dbReference type="Pfam" id="PF11523">
    <property type="entry name" value="DUF3223"/>
    <property type="match status" value="1"/>
</dbReference>
<feature type="compositionally biased region" description="Basic and acidic residues" evidence="11">
    <location>
        <begin position="2391"/>
        <end position="2402"/>
    </location>
</feature>
<name>A0A4S4DPA2_CAMSN</name>
<evidence type="ECO:0000256" key="11">
    <source>
        <dbReference type="SAM" id="MobiDB-lite"/>
    </source>
</evidence>
<dbReference type="GO" id="GO:0006351">
    <property type="term" value="P:DNA-templated transcription"/>
    <property type="evidence" value="ECO:0007669"/>
    <property type="project" value="InterPro"/>
</dbReference>
<keyword evidence="2" id="KW-0240">DNA-directed RNA polymerase</keyword>
<protein>
    <recommendedName>
        <fullName evidence="1">DNA-directed RNA polymerase</fullName>
        <ecNumber evidence="1">2.7.7.6</ecNumber>
    </recommendedName>
</protein>
<dbReference type="Gene3D" id="4.10.860.120">
    <property type="entry name" value="RNA polymerase II, clamp domain"/>
    <property type="match status" value="1"/>
</dbReference>
<feature type="compositionally biased region" description="Polar residues" evidence="11">
    <location>
        <begin position="2405"/>
        <end position="2416"/>
    </location>
</feature>
<evidence type="ECO:0000259" key="14">
    <source>
        <dbReference type="Pfam" id="PF04998"/>
    </source>
</evidence>
<evidence type="ECO:0000256" key="3">
    <source>
        <dbReference type="ARBA" id="ARBA00022574"/>
    </source>
</evidence>
<dbReference type="InterPro" id="IPR044893">
    <property type="entry name" value="RNA_pol_Rpb1_clamp_domain"/>
</dbReference>
<feature type="repeat" description="WD" evidence="10">
    <location>
        <begin position="180"/>
        <end position="212"/>
    </location>
</feature>
<feature type="compositionally biased region" description="Pro residues" evidence="11">
    <location>
        <begin position="640"/>
        <end position="650"/>
    </location>
</feature>
<feature type="compositionally biased region" description="Low complexity" evidence="11">
    <location>
        <begin position="966"/>
        <end position="976"/>
    </location>
</feature>
<dbReference type="InterPro" id="IPR045867">
    <property type="entry name" value="DNA-dir_RpoC_beta_prime"/>
</dbReference>
<dbReference type="Pfam" id="PF04997">
    <property type="entry name" value="RNA_pol_Rpb1_1"/>
    <property type="match status" value="1"/>
</dbReference>
<feature type="compositionally biased region" description="Low complexity" evidence="11">
    <location>
        <begin position="2461"/>
        <end position="2472"/>
    </location>
</feature>
<dbReference type="Pfam" id="PF00400">
    <property type="entry name" value="WD40"/>
    <property type="match status" value="5"/>
</dbReference>
<feature type="repeat" description="WD" evidence="10">
    <location>
        <begin position="456"/>
        <end position="487"/>
    </location>
</feature>
<feature type="domain" description="RNA polymerase Rpb1" evidence="14">
    <location>
        <begin position="1802"/>
        <end position="2232"/>
    </location>
</feature>
<evidence type="ECO:0000256" key="7">
    <source>
        <dbReference type="ARBA" id="ARBA00022833"/>
    </source>
</evidence>
<dbReference type="GO" id="GO:0003899">
    <property type="term" value="F:DNA-directed RNA polymerase activity"/>
    <property type="evidence" value="ECO:0007669"/>
    <property type="project" value="UniProtKB-EC"/>
</dbReference>
<dbReference type="InterPro" id="IPR019775">
    <property type="entry name" value="WD40_repeat_CS"/>
</dbReference>
<feature type="compositionally biased region" description="Polar residues" evidence="11">
    <location>
        <begin position="2430"/>
        <end position="2445"/>
    </location>
</feature>
<organism evidence="15 16">
    <name type="scientific">Camellia sinensis var. sinensis</name>
    <name type="common">China tea</name>
    <dbReference type="NCBI Taxonomy" id="542762"/>
    <lineage>
        <taxon>Eukaryota</taxon>
        <taxon>Viridiplantae</taxon>
        <taxon>Streptophyta</taxon>
        <taxon>Embryophyta</taxon>
        <taxon>Tracheophyta</taxon>
        <taxon>Spermatophyta</taxon>
        <taxon>Magnoliopsida</taxon>
        <taxon>eudicotyledons</taxon>
        <taxon>Gunneridae</taxon>
        <taxon>Pentapetalae</taxon>
        <taxon>asterids</taxon>
        <taxon>Ericales</taxon>
        <taxon>Theaceae</taxon>
        <taxon>Camellia</taxon>
    </lineage>
</organism>
<feature type="compositionally biased region" description="Pro residues" evidence="11">
    <location>
        <begin position="14"/>
        <end position="25"/>
    </location>
</feature>
<dbReference type="SUPFAM" id="SSF50978">
    <property type="entry name" value="WD40 repeat-like"/>
    <property type="match status" value="1"/>
</dbReference>
<feature type="region of interest" description="Disordered" evidence="11">
    <location>
        <begin position="908"/>
        <end position="976"/>
    </location>
</feature>
<dbReference type="EC" id="2.7.7.6" evidence="1"/>
<dbReference type="InterPro" id="IPR013880">
    <property type="entry name" value="Yos1"/>
</dbReference>
<feature type="repeat" description="WD" evidence="10">
    <location>
        <begin position="303"/>
        <end position="332"/>
    </location>
</feature>
<feature type="compositionally biased region" description="Polar residues" evidence="11">
    <location>
        <begin position="754"/>
        <end position="768"/>
    </location>
</feature>
<feature type="region of interest" description="Disordered" evidence="11">
    <location>
        <begin position="718"/>
        <end position="812"/>
    </location>
</feature>
<feature type="region of interest" description="Disordered" evidence="11">
    <location>
        <begin position="2936"/>
        <end position="3004"/>
    </location>
</feature>
<dbReference type="SMART" id="SM00320">
    <property type="entry name" value="WD40"/>
    <property type="match status" value="6"/>
</dbReference>
<feature type="compositionally biased region" description="Polar residues" evidence="11">
    <location>
        <begin position="2657"/>
        <end position="2669"/>
    </location>
</feature>
<keyword evidence="16" id="KW-1185">Reference proteome</keyword>
<feature type="region of interest" description="Disordered" evidence="11">
    <location>
        <begin position="593"/>
        <end position="661"/>
    </location>
</feature>